<proteinExistence type="predicted"/>
<dbReference type="InterPro" id="IPR016135">
    <property type="entry name" value="UBQ-conjugating_enzyme/RWD"/>
</dbReference>
<dbReference type="PANTHER" id="PTHR12292">
    <property type="entry name" value="RWD DOMAIN-CONTAINING PROTEIN"/>
    <property type="match status" value="1"/>
</dbReference>
<dbReference type="InterPro" id="IPR040213">
    <property type="entry name" value="GIR2-like"/>
</dbReference>
<dbReference type="SUPFAM" id="SSF54495">
    <property type="entry name" value="UBC-like"/>
    <property type="match status" value="1"/>
</dbReference>
<dbReference type="Gene3D" id="3.10.110.10">
    <property type="entry name" value="Ubiquitin Conjugating Enzyme"/>
    <property type="match status" value="1"/>
</dbReference>
<comment type="caution">
    <text evidence="2">The sequence shown here is derived from an EMBL/GenBank/DDBJ whole genome shotgun (WGS) entry which is preliminary data.</text>
</comment>
<name>A0A6N2BBR8_SOLCI</name>
<evidence type="ECO:0000313" key="2">
    <source>
        <dbReference type="EMBL" id="TMW90649.1"/>
    </source>
</evidence>
<accession>A0A6N2BBR8</accession>
<organism evidence="2">
    <name type="scientific">Solanum chilense</name>
    <name type="common">Tomato</name>
    <name type="synonym">Lycopersicon chilense</name>
    <dbReference type="NCBI Taxonomy" id="4083"/>
    <lineage>
        <taxon>Eukaryota</taxon>
        <taxon>Viridiplantae</taxon>
        <taxon>Streptophyta</taxon>
        <taxon>Embryophyta</taxon>
        <taxon>Tracheophyta</taxon>
        <taxon>Spermatophyta</taxon>
        <taxon>Magnoliopsida</taxon>
        <taxon>eudicotyledons</taxon>
        <taxon>Gunneridae</taxon>
        <taxon>Pentapetalae</taxon>
        <taxon>asterids</taxon>
        <taxon>lamiids</taxon>
        <taxon>Solanales</taxon>
        <taxon>Solanaceae</taxon>
        <taxon>Solanoideae</taxon>
        <taxon>Solaneae</taxon>
        <taxon>Solanum</taxon>
        <taxon>Solanum subgen. Lycopersicon</taxon>
    </lineage>
</organism>
<protein>
    <recommendedName>
        <fullName evidence="1">RWD domain-containing protein</fullName>
    </recommendedName>
</protein>
<dbReference type="GO" id="GO:0009893">
    <property type="term" value="P:positive regulation of metabolic process"/>
    <property type="evidence" value="ECO:0007669"/>
    <property type="project" value="UniProtKB-ARBA"/>
</dbReference>
<dbReference type="Pfam" id="PF05773">
    <property type="entry name" value="RWD"/>
    <property type="match status" value="1"/>
</dbReference>
<dbReference type="AlphaFoldDB" id="A0A6N2BBR8"/>
<gene>
    <name evidence="2" type="ORF">EJD97_015424</name>
</gene>
<dbReference type="EMBL" id="RXGB01004048">
    <property type="protein sequence ID" value="TMW90649.1"/>
    <property type="molecule type" value="Genomic_DNA"/>
</dbReference>
<dbReference type="GO" id="GO:0010468">
    <property type="term" value="P:regulation of gene expression"/>
    <property type="evidence" value="ECO:0007669"/>
    <property type="project" value="UniProtKB-ARBA"/>
</dbReference>
<reference evidence="2" key="1">
    <citation type="submission" date="2019-05" db="EMBL/GenBank/DDBJ databases">
        <title>The de novo reference genome and transcriptome assemblies of the wild tomato species Solanum chilense.</title>
        <authorList>
            <person name="Stam R."/>
            <person name="Nosenko T."/>
            <person name="Hoerger A.C."/>
            <person name="Stephan W."/>
            <person name="Seidel M.A."/>
            <person name="Kuhn J.M.M."/>
            <person name="Haberer G."/>
            <person name="Tellier A."/>
        </authorList>
    </citation>
    <scope>NUCLEOTIDE SEQUENCE</scope>
    <source>
        <tissue evidence="2">Mature leaves</tissue>
    </source>
</reference>
<dbReference type="InterPro" id="IPR006575">
    <property type="entry name" value="RWD_dom"/>
</dbReference>
<dbReference type="GO" id="GO:0033554">
    <property type="term" value="P:cellular response to stress"/>
    <property type="evidence" value="ECO:0007669"/>
    <property type="project" value="UniProtKB-ARBA"/>
</dbReference>
<dbReference type="FunFam" id="3.10.110.10:FF:000050">
    <property type="entry name" value="eIF-2-alpha kinase GCN2"/>
    <property type="match status" value="1"/>
</dbReference>
<sequence length="91" mass="10066">MVASIPSLCAIFQEDCEVVSKSPSQIHIKLRPYSKDAGYEDSDVSALLSVRCLPGYPYKCPKLQLIPEKGLSKADASNLLSLLYDQVENEF</sequence>
<dbReference type="GO" id="GO:0051246">
    <property type="term" value="P:regulation of protein metabolic process"/>
    <property type="evidence" value="ECO:0007669"/>
    <property type="project" value="UniProtKB-ARBA"/>
</dbReference>
<dbReference type="PROSITE" id="PS50908">
    <property type="entry name" value="RWD"/>
    <property type="match status" value="1"/>
</dbReference>
<feature type="domain" description="RWD" evidence="1">
    <location>
        <begin position="3"/>
        <end position="91"/>
    </location>
</feature>
<evidence type="ECO:0000259" key="1">
    <source>
        <dbReference type="PROSITE" id="PS50908"/>
    </source>
</evidence>